<dbReference type="Proteomes" id="UP000541735">
    <property type="component" value="Unassembled WGS sequence"/>
</dbReference>
<evidence type="ECO:0000313" key="7">
    <source>
        <dbReference type="Proteomes" id="UP000541735"/>
    </source>
</evidence>
<dbReference type="EMBL" id="JAARYD010000012">
    <property type="protein sequence ID" value="MBC2178308.1"/>
    <property type="molecule type" value="Genomic_DNA"/>
</dbReference>
<proteinExistence type="predicted"/>
<dbReference type="AlphaFoldDB" id="A0A7X0Z981"/>
<accession>A0A7X0Z981</accession>
<gene>
    <name evidence="3" type="ORF">HCB27_16175</name>
    <name evidence="4" type="ORF">HCB27_16890</name>
    <name evidence="5" type="ORF">HCC36_06735</name>
    <name evidence="1" type="ORF">HCI99_03850</name>
    <name evidence="2" type="ORF">HCI99_04785</name>
</gene>
<comment type="caution">
    <text evidence="4">The sequence shown here is derived from an EMBL/GenBank/DDBJ whole genome shotgun (WGS) entry which is preliminary data.</text>
</comment>
<evidence type="ECO:0000313" key="2">
    <source>
        <dbReference type="EMBL" id="MBC1491134.1"/>
    </source>
</evidence>
<protein>
    <submittedName>
        <fullName evidence="4">Uncharacterized protein</fullName>
    </submittedName>
</protein>
<sequence length="84" mass="9512">MIGKPCHVSAPAGADERVRRKIEARLENMRKSLDYQNAGYHSSLECLAYLEEQIQTLHRESGKMLEEGLAEARIVIAKQREATD</sequence>
<dbReference type="EMBL" id="JAARZT010000011">
    <property type="protein sequence ID" value="MBC2292926.1"/>
    <property type="molecule type" value="Genomic_DNA"/>
</dbReference>
<name>A0A7X0Z981_9LIST</name>
<evidence type="ECO:0000313" key="5">
    <source>
        <dbReference type="EMBL" id="MBC2292926.1"/>
    </source>
</evidence>
<evidence type="ECO:0000313" key="6">
    <source>
        <dbReference type="Proteomes" id="UP000533953"/>
    </source>
</evidence>
<evidence type="ECO:0000313" key="4">
    <source>
        <dbReference type="EMBL" id="MBC2178308.1"/>
    </source>
</evidence>
<dbReference type="EMBL" id="JAASTX010000004">
    <property type="protein sequence ID" value="MBC1490951.1"/>
    <property type="molecule type" value="Genomic_DNA"/>
</dbReference>
<organism evidence="4 7">
    <name type="scientific">Listeria booriae</name>
    <dbReference type="NCBI Taxonomy" id="1552123"/>
    <lineage>
        <taxon>Bacteria</taxon>
        <taxon>Bacillati</taxon>
        <taxon>Bacillota</taxon>
        <taxon>Bacilli</taxon>
        <taxon>Bacillales</taxon>
        <taxon>Listeriaceae</taxon>
        <taxon>Listeria</taxon>
    </lineage>
</organism>
<evidence type="ECO:0000313" key="1">
    <source>
        <dbReference type="EMBL" id="MBC1490951.1"/>
    </source>
</evidence>
<dbReference type="Proteomes" id="UP000543005">
    <property type="component" value="Unassembled WGS sequence"/>
</dbReference>
<evidence type="ECO:0000313" key="3">
    <source>
        <dbReference type="EMBL" id="MBC2178165.1"/>
    </source>
</evidence>
<dbReference type="Proteomes" id="UP000533953">
    <property type="component" value="Unassembled WGS sequence"/>
</dbReference>
<reference evidence="6 7" key="1">
    <citation type="submission" date="2020-03" db="EMBL/GenBank/DDBJ databases">
        <title>Soil Listeria distribution.</title>
        <authorList>
            <person name="Liao J."/>
            <person name="Wiedmann M."/>
        </authorList>
    </citation>
    <scope>NUCLEOTIDE SEQUENCE [LARGE SCALE GENOMIC DNA]</scope>
    <source>
        <strain evidence="5 8">FSL L7-0051</strain>
        <strain evidence="4 7">FSL L7-0259</strain>
        <strain evidence="1 6">FSL L7-1547</strain>
    </source>
</reference>
<evidence type="ECO:0000313" key="8">
    <source>
        <dbReference type="Proteomes" id="UP000543005"/>
    </source>
</evidence>
<dbReference type="EMBL" id="JAARYD010000011">
    <property type="protein sequence ID" value="MBC2178165.1"/>
    <property type="molecule type" value="Genomic_DNA"/>
</dbReference>
<dbReference type="EMBL" id="JAASTX010000004">
    <property type="protein sequence ID" value="MBC1491134.1"/>
    <property type="molecule type" value="Genomic_DNA"/>
</dbReference>
<dbReference type="RefSeq" id="WP_185416827.1">
    <property type="nucleotide sequence ID" value="NZ_JAARQU010000004.1"/>
</dbReference>